<name>A0A0C3K6Q8_9AGAM</name>
<proteinExistence type="predicted"/>
<keyword evidence="3" id="KW-1185">Reference proteome</keyword>
<feature type="region of interest" description="Disordered" evidence="1">
    <location>
        <begin position="1"/>
        <end position="89"/>
    </location>
</feature>
<organism evidence="2 3">
    <name type="scientific">Tulasnella calospora MUT 4182</name>
    <dbReference type="NCBI Taxonomy" id="1051891"/>
    <lineage>
        <taxon>Eukaryota</taxon>
        <taxon>Fungi</taxon>
        <taxon>Dikarya</taxon>
        <taxon>Basidiomycota</taxon>
        <taxon>Agaricomycotina</taxon>
        <taxon>Agaricomycetes</taxon>
        <taxon>Cantharellales</taxon>
        <taxon>Tulasnellaceae</taxon>
        <taxon>Tulasnella</taxon>
    </lineage>
</organism>
<feature type="compositionally biased region" description="Polar residues" evidence="1">
    <location>
        <begin position="43"/>
        <end position="59"/>
    </location>
</feature>
<dbReference type="Proteomes" id="UP000054248">
    <property type="component" value="Unassembled WGS sequence"/>
</dbReference>
<protein>
    <submittedName>
        <fullName evidence="2">Uncharacterized protein</fullName>
    </submittedName>
</protein>
<reference evidence="3" key="2">
    <citation type="submission" date="2015-01" db="EMBL/GenBank/DDBJ databases">
        <title>Evolutionary Origins and Diversification of the Mycorrhizal Mutualists.</title>
        <authorList>
            <consortium name="DOE Joint Genome Institute"/>
            <consortium name="Mycorrhizal Genomics Consortium"/>
            <person name="Kohler A."/>
            <person name="Kuo A."/>
            <person name="Nagy L.G."/>
            <person name="Floudas D."/>
            <person name="Copeland A."/>
            <person name="Barry K.W."/>
            <person name="Cichocki N."/>
            <person name="Veneault-Fourrey C."/>
            <person name="LaButti K."/>
            <person name="Lindquist E.A."/>
            <person name="Lipzen A."/>
            <person name="Lundell T."/>
            <person name="Morin E."/>
            <person name="Murat C."/>
            <person name="Riley R."/>
            <person name="Ohm R."/>
            <person name="Sun H."/>
            <person name="Tunlid A."/>
            <person name="Henrissat B."/>
            <person name="Grigoriev I.V."/>
            <person name="Hibbett D.S."/>
            <person name="Martin F."/>
        </authorList>
    </citation>
    <scope>NUCLEOTIDE SEQUENCE [LARGE SCALE GENOMIC DNA]</scope>
    <source>
        <strain evidence="3">MUT 4182</strain>
    </source>
</reference>
<evidence type="ECO:0000256" key="1">
    <source>
        <dbReference type="SAM" id="MobiDB-lite"/>
    </source>
</evidence>
<feature type="compositionally biased region" description="Low complexity" evidence="1">
    <location>
        <begin position="16"/>
        <end position="36"/>
    </location>
</feature>
<dbReference type="HOGENOM" id="CLU_2238610_0_0_1"/>
<feature type="compositionally biased region" description="Polar residues" evidence="1">
    <location>
        <begin position="1"/>
        <end position="15"/>
    </location>
</feature>
<evidence type="ECO:0000313" key="2">
    <source>
        <dbReference type="EMBL" id="KIO17063.1"/>
    </source>
</evidence>
<sequence>MPLATTGRTPRQQRASITSRRSRIVGSSRSSVNSINHPPSGLGLSTYTLNSKNATVLSRQRSDASRRSLATSTPTSKREEISSRPSSVPSFSAFVSRLSSLVSRL</sequence>
<evidence type="ECO:0000313" key="3">
    <source>
        <dbReference type="Proteomes" id="UP000054248"/>
    </source>
</evidence>
<dbReference type="EMBL" id="KN823435">
    <property type="protein sequence ID" value="KIO17063.1"/>
    <property type="molecule type" value="Genomic_DNA"/>
</dbReference>
<dbReference type="AlphaFoldDB" id="A0A0C3K6Q8"/>
<accession>A0A0C3K6Q8</accession>
<gene>
    <name evidence="2" type="ORF">M407DRAFT_246851</name>
</gene>
<reference evidence="2 3" key="1">
    <citation type="submission" date="2014-04" db="EMBL/GenBank/DDBJ databases">
        <authorList>
            <consortium name="DOE Joint Genome Institute"/>
            <person name="Kuo A."/>
            <person name="Girlanda M."/>
            <person name="Perotto S."/>
            <person name="Kohler A."/>
            <person name="Nagy L.G."/>
            <person name="Floudas D."/>
            <person name="Copeland A."/>
            <person name="Barry K.W."/>
            <person name="Cichocki N."/>
            <person name="Veneault-Fourrey C."/>
            <person name="LaButti K."/>
            <person name="Lindquist E.A."/>
            <person name="Lipzen A."/>
            <person name="Lundell T."/>
            <person name="Morin E."/>
            <person name="Murat C."/>
            <person name="Sun H."/>
            <person name="Tunlid A."/>
            <person name="Henrissat B."/>
            <person name="Grigoriev I.V."/>
            <person name="Hibbett D.S."/>
            <person name="Martin F."/>
            <person name="Nordberg H.P."/>
            <person name="Cantor M.N."/>
            <person name="Hua S.X."/>
        </authorList>
    </citation>
    <scope>NUCLEOTIDE SEQUENCE [LARGE SCALE GENOMIC DNA]</scope>
    <source>
        <strain evidence="2 3">MUT 4182</strain>
    </source>
</reference>